<keyword evidence="7 10" id="KW-0283">Flagellar rotation</keyword>
<comment type="caution">
    <text evidence="11">The sequence shown here is derived from an EMBL/GenBank/DDBJ whole genome shotgun (WGS) entry which is preliminary data.</text>
</comment>
<keyword evidence="12" id="KW-1185">Reference proteome</keyword>
<dbReference type="GO" id="GO:0005886">
    <property type="term" value="C:plasma membrane"/>
    <property type="evidence" value="ECO:0007669"/>
    <property type="project" value="UniProtKB-SubCell"/>
</dbReference>
<evidence type="ECO:0000256" key="5">
    <source>
        <dbReference type="ARBA" id="ARBA00022500"/>
    </source>
</evidence>
<dbReference type="PANTHER" id="PTHR35091:SF2">
    <property type="entry name" value="FLAGELLAR PROTEIN FLIL"/>
    <property type="match status" value="1"/>
</dbReference>
<dbReference type="RefSeq" id="WP_179590085.1">
    <property type="nucleotide sequence ID" value="NZ_JACBYR010000003.1"/>
</dbReference>
<dbReference type="Pfam" id="PF03748">
    <property type="entry name" value="FliL"/>
    <property type="match status" value="1"/>
</dbReference>
<accession>A0A7Y9J0D5</accession>
<organism evidence="11 12">
    <name type="scientific">Pigmentiphaga litoralis</name>
    <dbReference type="NCBI Taxonomy" id="516702"/>
    <lineage>
        <taxon>Bacteria</taxon>
        <taxon>Pseudomonadati</taxon>
        <taxon>Pseudomonadota</taxon>
        <taxon>Betaproteobacteria</taxon>
        <taxon>Burkholderiales</taxon>
        <taxon>Alcaligenaceae</taxon>
        <taxon>Pigmentiphaga</taxon>
    </lineage>
</organism>
<evidence type="ECO:0000256" key="6">
    <source>
        <dbReference type="ARBA" id="ARBA00022692"/>
    </source>
</evidence>
<comment type="function">
    <text evidence="1 10">Controls the rotational direction of flagella during chemotaxis.</text>
</comment>
<comment type="similarity">
    <text evidence="3 10">Belongs to the FliL family.</text>
</comment>
<sequence>MAEATVPPKRRKTLLLVIGLVLLLVAIAAAAAFFLIRNKQLEAYSFGDDTDAQAQAAQAKKAPEKIDASKHVFAALEMFTANLADRDRERFAQIAVMIEVKDAKAETALKAVVPPIRSDILLMLTAKNAEDLLTLEGKRKLAQQILDIARARIASDFRGEVYAVHFSSFVIQ</sequence>
<dbReference type="AlphaFoldDB" id="A0A7Y9J0D5"/>
<dbReference type="InterPro" id="IPR005503">
    <property type="entry name" value="FliL"/>
</dbReference>
<evidence type="ECO:0000256" key="4">
    <source>
        <dbReference type="ARBA" id="ARBA00022475"/>
    </source>
</evidence>
<keyword evidence="9 10" id="KW-0472">Membrane</keyword>
<dbReference type="PANTHER" id="PTHR35091">
    <property type="entry name" value="FLAGELLAR PROTEIN FLIL"/>
    <property type="match status" value="1"/>
</dbReference>
<comment type="subcellular location">
    <subcellularLocation>
        <location evidence="10">Cell inner membrane</location>
    </subcellularLocation>
    <subcellularLocation>
        <location evidence="2">Cell membrane</location>
        <topology evidence="2">Single-pass membrane protein</topology>
    </subcellularLocation>
</comment>
<evidence type="ECO:0000256" key="1">
    <source>
        <dbReference type="ARBA" id="ARBA00002254"/>
    </source>
</evidence>
<keyword evidence="8" id="KW-1133">Transmembrane helix</keyword>
<dbReference type="EMBL" id="JACBYR010000003">
    <property type="protein sequence ID" value="NYE85733.1"/>
    <property type="molecule type" value="Genomic_DNA"/>
</dbReference>
<evidence type="ECO:0000313" key="12">
    <source>
        <dbReference type="Proteomes" id="UP000542125"/>
    </source>
</evidence>
<dbReference type="GO" id="GO:0006935">
    <property type="term" value="P:chemotaxis"/>
    <property type="evidence" value="ECO:0007669"/>
    <property type="project" value="UniProtKB-KW"/>
</dbReference>
<dbReference type="GO" id="GO:0071978">
    <property type="term" value="P:bacterial-type flagellum-dependent swarming motility"/>
    <property type="evidence" value="ECO:0007669"/>
    <property type="project" value="TreeGrafter"/>
</dbReference>
<evidence type="ECO:0000256" key="7">
    <source>
        <dbReference type="ARBA" id="ARBA00022779"/>
    </source>
</evidence>
<reference evidence="11 12" key="1">
    <citation type="submission" date="2020-07" db="EMBL/GenBank/DDBJ databases">
        <title>Genomic Encyclopedia of Type Strains, Phase IV (KMG-V): Genome sequencing to study the core and pangenomes of soil and plant-associated prokaryotes.</title>
        <authorList>
            <person name="Whitman W."/>
        </authorList>
    </citation>
    <scope>NUCLEOTIDE SEQUENCE [LARGE SCALE GENOMIC DNA]</scope>
    <source>
        <strain evidence="11 12">SAS40</strain>
    </source>
</reference>
<keyword evidence="11" id="KW-0969">Cilium</keyword>
<keyword evidence="11" id="KW-0966">Cell projection</keyword>
<protein>
    <recommendedName>
        <fullName evidence="10">Flagellar protein FliL</fullName>
    </recommendedName>
</protein>
<keyword evidence="11" id="KW-0282">Flagellum</keyword>
<evidence type="ECO:0000256" key="9">
    <source>
        <dbReference type="ARBA" id="ARBA00023136"/>
    </source>
</evidence>
<keyword evidence="10" id="KW-0997">Cell inner membrane</keyword>
<evidence type="ECO:0000313" key="11">
    <source>
        <dbReference type="EMBL" id="NYE85733.1"/>
    </source>
</evidence>
<dbReference type="Proteomes" id="UP000542125">
    <property type="component" value="Unassembled WGS sequence"/>
</dbReference>
<proteinExistence type="inferred from homology"/>
<evidence type="ECO:0000256" key="2">
    <source>
        <dbReference type="ARBA" id="ARBA00004162"/>
    </source>
</evidence>
<keyword evidence="6" id="KW-0812">Transmembrane</keyword>
<keyword evidence="4" id="KW-1003">Cell membrane</keyword>
<evidence type="ECO:0000256" key="10">
    <source>
        <dbReference type="RuleBase" id="RU364125"/>
    </source>
</evidence>
<dbReference type="GO" id="GO:0009425">
    <property type="term" value="C:bacterial-type flagellum basal body"/>
    <property type="evidence" value="ECO:0007669"/>
    <property type="project" value="InterPro"/>
</dbReference>
<gene>
    <name evidence="11" type="ORF">FHW18_005052</name>
</gene>
<name>A0A7Y9J0D5_9BURK</name>
<evidence type="ECO:0000256" key="3">
    <source>
        <dbReference type="ARBA" id="ARBA00008281"/>
    </source>
</evidence>
<evidence type="ECO:0000256" key="8">
    <source>
        <dbReference type="ARBA" id="ARBA00022989"/>
    </source>
</evidence>
<keyword evidence="5 10" id="KW-0145">Chemotaxis</keyword>